<proteinExistence type="predicted"/>
<feature type="region of interest" description="Disordered" evidence="1">
    <location>
        <begin position="111"/>
        <end position="142"/>
    </location>
</feature>
<sequence>MGLLTRGGWELYSAIIANLPYDSQSTAQAAQVQSLDSANTAEYTANGQWTNYYTQSQFTEVNRAAPTMNINVQTQMQKSYTSHSTTNTDSMTPMDRWAAETPQQAPWNAVGSVATSSNNTGSGYSSNNVHHQQQAGDDWSICGNKSASLMNTGG</sequence>
<feature type="compositionally biased region" description="Low complexity" evidence="1">
    <location>
        <begin position="115"/>
        <end position="128"/>
    </location>
</feature>
<protein>
    <submittedName>
        <fullName evidence="2">Uncharacterized protein</fullName>
    </submittedName>
</protein>
<dbReference type="AlphaFoldDB" id="A0A4Z1G2J5"/>
<dbReference type="Proteomes" id="UP000297910">
    <property type="component" value="Unassembled WGS sequence"/>
</dbReference>
<accession>A0A4Z1G2J5</accession>
<evidence type="ECO:0000256" key="1">
    <source>
        <dbReference type="SAM" id="MobiDB-lite"/>
    </source>
</evidence>
<evidence type="ECO:0000313" key="3">
    <source>
        <dbReference type="Proteomes" id="UP000297910"/>
    </source>
</evidence>
<organism evidence="2 3">
    <name type="scientific">Botrytis paeoniae</name>
    <dbReference type="NCBI Taxonomy" id="278948"/>
    <lineage>
        <taxon>Eukaryota</taxon>
        <taxon>Fungi</taxon>
        <taxon>Dikarya</taxon>
        <taxon>Ascomycota</taxon>
        <taxon>Pezizomycotina</taxon>
        <taxon>Leotiomycetes</taxon>
        <taxon>Helotiales</taxon>
        <taxon>Sclerotiniaceae</taxon>
        <taxon>Botrytis</taxon>
    </lineage>
</organism>
<dbReference type="EMBL" id="PQXI01000017">
    <property type="protein sequence ID" value="TGO29249.1"/>
    <property type="molecule type" value="Genomic_DNA"/>
</dbReference>
<reference evidence="2 3" key="1">
    <citation type="submission" date="2017-12" db="EMBL/GenBank/DDBJ databases">
        <title>Comparative genomics of Botrytis spp.</title>
        <authorList>
            <person name="Valero-Jimenez C.A."/>
            <person name="Tapia P."/>
            <person name="Veloso J."/>
            <person name="Silva-Moreno E."/>
            <person name="Staats M."/>
            <person name="Valdes J.H."/>
            <person name="Van Kan J.A.L."/>
        </authorList>
    </citation>
    <scope>NUCLEOTIDE SEQUENCE [LARGE SCALE GENOMIC DNA]</scope>
    <source>
        <strain evidence="2 3">Bp0003</strain>
    </source>
</reference>
<gene>
    <name evidence="2" type="ORF">BPAE_0017g00570</name>
</gene>
<name>A0A4Z1G2J5_9HELO</name>
<keyword evidence="3" id="KW-1185">Reference proteome</keyword>
<comment type="caution">
    <text evidence="2">The sequence shown here is derived from an EMBL/GenBank/DDBJ whole genome shotgun (WGS) entry which is preliminary data.</text>
</comment>
<evidence type="ECO:0000313" key="2">
    <source>
        <dbReference type="EMBL" id="TGO29249.1"/>
    </source>
</evidence>